<dbReference type="AlphaFoldDB" id="A0A172TSN8"/>
<evidence type="ECO:0000256" key="1">
    <source>
        <dbReference type="SAM" id="MobiDB-lite"/>
    </source>
</evidence>
<reference evidence="2 3" key="2">
    <citation type="journal article" date="2016" name="Int. J. Syst. Evol. Microbiol.">
        <title>Flavisolibacter tropicus sp. nov., isolated from tropical soil.</title>
        <authorList>
            <person name="Lee J.J."/>
            <person name="Kang M.S."/>
            <person name="Kim G.S."/>
            <person name="Lee C.S."/>
            <person name="Lim S."/>
            <person name="Lee J."/>
            <person name="Roh S.H."/>
            <person name="Kang H."/>
            <person name="Ha J.M."/>
            <person name="Bae S."/>
            <person name="Jung H.Y."/>
            <person name="Kim M.K."/>
        </authorList>
    </citation>
    <scope>NUCLEOTIDE SEQUENCE [LARGE SCALE GENOMIC DNA]</scope>
    <source>
        <strain evidence="2 3">LCS9</strain>
    </source>
</reference>
<reference evidence="3" key="1">
    <citation type="submission" date="2015-01" db="EMBL/GenBank/DDBJ databases">
        <title>Flavisolibacter sp./LCS9/ whole genome sequencing.</title>
        <authorList>
            <person name="Kim M.K."/>
            <person name="Srinivasan S."/>
            <person name="Lee J.-J."/>
        </authorList>
    </citation>
    <scope>NUCLEOTIDE SEQUENCE [LARGE SCALE GENOMIC DNA]</scope>
    <source>
        <strain evidence="3">LCS9</strain>
    </source>
</reference>
<dbReference type="KEGG" id="fla:SY85_04100"/>
<gene>
    <name evidence="2" type="ORF">SY85_04100</name>
</gene>
<sequence length="63" mass="6959">MKRDEEFPKMQTTATSPLQNLEMHITSASVENAHATGDGAVKKTDELDPCDENEESTTESTPY</sequence>
<feature type="region of interest" description="Disordered" evidence="1">
    <location>
        <begin position="1"/>
        <end position="63"/>
    </location>
</feature>
<dbReference type="EMBL" id="CP011390">
    <property type="protein sequence ID" value="ANE49797.1"/>
    <property type="molecule type" value="Genomic_DNA"/>
</dbReference>
<feature type="compositionally biased region" description="Acidic residues" evidence="1">
    <location>
        <begin position="47"/>
        <end position="57"/>
    </location>
</feature>
<protein>
    <submittedName>
        <fullName evidence="2">Uncharacterized protein</fullName>
    </submittedName>
</protein>
<dbReference type="Proteomes" id="UP000077177">
    <property type="component" value="Chromosome"/>
</dbReference>
<evidence type="ECO:0000313" key="3">
    <source>
        <dbReference type="Proteomes" id="UP000077177"/>
    </source>
</evidence>
<keyword evidence="3" id="KW-1185">Reference proteome</keyword>
<accession>A0A172TSN8</accession>
<feature type="compositionally biased region" description="Polar residues" evidence="1">
    <location>
        <begin position="10"/>
        <end position="19"/>
    </location>
</feature>
<evidence type="ECO:0000313" key="2">
    <source>
        <dbReference type="EMBL" id="ANE49797.1"/>
    </source>
</evidence>
<organism evidence="2 3">
    <name type="scientific">Flavisolibacter tropicus</name>
    <dbReference type="NCBI Taxonomy" id="1492898"/>
    <lineage>
        <taxon>Bacteria</taxon>
        <taxon>Pseudomonadati</taxon>
        <taxon>Bacteroidota</taxon>
        <taxon>Chitinophagia</taxon>
        <taxon>Chitinophagales</taxon>
        <taxon>Chitinophagaceae</taxon>
        <taxon>Flavisolibacter</taxon>
    </lineage>
</organism>
<dbReference type="STRING" id="1492898.SY85_04100"/>
<proteinExistence type="predicted"/>
<name>A0A172TSN8_9BACT</name>
<dbReference type="RefSeq" id="WP_066401935.1">
    <property type="nucleotide sequence ID" value="NZ_CP011390.1"/>
</dbReference>